<proteinExistence type="predicted"/>
<name>A0A1M6P7K6_9BRAD</name>
<reference evidence="1 2" key="1">
    <citation type="submission" date="2016-11" db="EMBL/GenBank/DDBJ databases">
        <authorList>
            <person name="Jaros S."/>
            <person name="Januszkiewicz K."/>
            <person name="Wedrychowicz H."/>
        </authorList>
    </citation>
    <scope>NUCLEOTIDE SEQUENCE [LARGE SCALE GENOMIC DNA]</scope>
    <source>
        <strain evidence="1 2">GAS499</strain>
    </source>
</reference>
<dbReference type="Proteomes" id="UP000189935">
    <property type="component" value="Chromosome I"/>
</dbReference>
<evidence type="ECO:0000313" key="2">
    <source>
        <dbReference type="Proteomes" id="UP000189935"/>
    </source>
</evidence>
<accession>A0A1M6P7K6</accession>
<dbReference type="AlphaFoldDB" id="A0A1M6P7K6"/>
<evidence type="ECO:0000313" key="1">
    <source>
        <dbReference type="EMBL" id="SHK03912.1"/>
    </source>
</evidence>
<protein>
    <submittedName>
        <fullName evidence="1">Uncharacterized protein</fullName>
    </submittedName>
</protein>
<sequence length="60" mass="6764">MCPACKHRMGLARISPGKRGFEQRTFECSTCHRLETVSFPMDPMKTDALGWLAGDLKPPR</sequence>
<organism evidence="1 2">
    <name type="scientific">Bradyrhizobium lablabi</name>
    <dbReference type="NCBI Taxonomy" id="722472"/>
    <lineage>
        <taxon>Bacteria</taxon>
        <taxon>Pseudomonadati</taxon>
        <taxon>Pseudomonadota</taxon>
        <taxon>Alphaproteobacteria</taxon>
        <taxon>Hyphomicrobiales</taxon>
        <taxon>Nitrobacteraceae</taxon>
        <taxon>Bradyrhizobium</taxon>
    </lineage>
</organism>
<gene>
    <name evidence="1" type="ORF">SAMN05444159_2249</name>
</gene>
<dbReference type="EMBL" id="LT670844">
    <property type="protein sequence ID" value="SHK03912.1"/>
    <property type="molecule type" value="Genomic_DNA"/>
</dbReference>